<evidence type="ECO:0000256" key="3">
    <source>
        <dbReference type="ARBA" id="ARBA00044493"/>
    </source>
</evidence>
<dbReference type="PANTHER" id="PTHR47447">
    <property type="entry name" value="OS03G0856100 PROTEIN"/>
    <property type="match status" value="1"/>
</dbReference>
<comment type="similarity">
    <text evidence="1">Belongs to the CCM1 family.</text>
</comment>
<comment type="function">
    <text evidence="3">Regulates mitochondrial small subunit maturation by controlling 15S rRNA 5'-end processing. Localizes to the 5' precursor of the 15S rRNA in a position that is subsequently occupied by mS47 in the mature yeast mtSSU. Uses structure and sequence-specific RNA recognition, binding to a single-stranded region of the precursor and specifically recognizing bases -6 to -1. The exchange of Ccm1 for mS47 is coupled to the irreversible removal of precursor rRNA that is accompanied by conformational changes of the mitoribosomal proteins uS5m and mS26. These conformational changes signal completion of 5'-end rRNA processing through protection of the mature 5'-end of the 15S rRNA and stabilization of mS47. The removal of the 5' precursor together with the dissociation of Ccm1 may be catalyzed by the 5'-3' exoribonuclease Pet127. Involved in the specific removal of group I introns in mitochondrial encoded transcripts.</text>
</comment>
<sequence>MTAVDRIWGIWQDFLLTGMKPDVVLYTALMDALLNAKDFERADQIWNHMHQVHQKNQDHEHHPNYNADRLKPIPQRQQQNHQEKCPNVVTPNTQTLSVLMQAHVLKRDPEGVAQIYKEIIRSSTAATASTDMDAIIASKDPLSAQRDDECQQHHLSRQTLPAEGLARHTNTVLLNQILKVLVDYGEASAAKEIYAEMRLSPSGSHSPSAQRVSITDNNYSDESGADNNDNGKYTHTTQNPSSVPSASALPFFRPALPLHHQTFMRRSNWIHQIHRQSGIRPDKATHNLMLQLARRTGDHELEKVVLQNMQSSE</sequence>
<keyword evidence="2" id="KW-0677">Repeat</keyword>
<proteinExistence type="inferred from homology"/>
<evidence type="ECO:0000256" key="5">
    <source>
        <dbReference type="SAM" id="MobiDB-lite"/>
    </source>
</evidence>
<evidence type="ECO:0000313" key="6">
    <source>
        <dbReference type="EMBL" id="ORZ27747.1"/>
    </source>
</evidence>
<gene>
    <name evidence="6" type="ORF">BCR41DRAFT_367329</name>
</gene>
<dbReference type="RefSeq" id="XP_021885450.1">
    <property type="nucleotide sequence ID" value="XM_022026293.1"/>
</dbReference>
<keyword evidence="7" id="KW-1185">Reference proteome</keyword>
<name>A0A1Y2GZL1_9FUNG</name>
<feature type="region of interest" description="Disordered" evidence="5">
    <location>
        <begin position="199"/>
        <end position="244"/>
    </location>
</feature>
<evidence type="ECO:0000313" key="7">
    <source>
        <dbReference type="Proteomes" id="UP000193648"/>
    </source>
</evidence>
<dbReference type="Proteomes" id="UP000193648">
    <property type="component" value="Unassembled WGS sequence"/>
</dbReference>
<feature type="compositionally biased region" description="Polar residues" evidence="5">
    <location>
        <begin position="201"/>
        <end position="244"/>
    </location>
</feature>
<accession>A0A1Y2GZL1</accession>
<dbReference type="InterPro" id="IPR002885">
    <property type="entry name" value="PPR_rpt"/>
</dbReference>
<dbReference type="OrthoDB" id="185373at2759"/>
<dbReference type="Pfam" id="PF13812">
    <property type="entry name" value="PPR_3"/>
    <property type="match status" value="1"/>
</dbReference>
<dbReference type="EMBL" id="MCFF01000003">
    <property type="protein sequence ID" value="ORZ27747.1"/>
    <property type="molecule type" value="Genomic_DNA"/>
</dbReference>
<evidence type="ECO:0000256" key="4">
    <source>
        <dbReference type="ARBA" id="ARBA00044511"/>
    </source>
</evidence>
<comment type="subunit">
    <text evidence="4">Binds to mitochondrial small subunit 15S rRNA.</text>
</comment>
<dbReference type="InParanoid" id="A0A1Y2GZL1"/>
<dbReference type="InterPro" id="IPR011990">
    <property type="entry name" value="TPR-like_helical_dom_sf"/>
</dbReference>
<dbReference type="GeneID" id="33568136"/>
<comment type="caution">
    <text evidence="6">The sequence shown here is derived from an EMBL/GenBank/DDBJ whole genome shotgun (WGS) entry which is preliminary data.</text>
</comment>
<dbReference type="Gene3D" id="1.25.40.10">
    <property type="entry name" value="Tetratricopeptide repeat domain"/>
    <property type="match status" value="1"/>
</dbReference>
<protein>
    <recommendedName>
        <fullName evidence="8">Pentacotripeptide-repeat region of PRORP domain-containing protein</fullName>
    </recommendedName>
</protein>
<evidence type="ECO:0000256" key="1">
    <source>
        <dbReference type="ARBA" id="ARBA00006192"/>
    </source>
</evidence>
<evidence type="ECO:0000256" key="2">
    <source>
        <dbReference type="ARBA" id="ARBA00022737"/>
    </source>
</evidence>
<dbReference type="PANTHER" id="PTHR47447:SF17">
    <property type="entry name" value="OS12G0638900 PROTEIN"/>
    <property type="match status" value="1"/>
</dbReference>
<organism evidence="6 7">
    <name type="scientific">Lobosporangium transversale</name>
    <dbReference type="NCBI Taxonomy" id="64571"/>
    <lineage>
        <taxon>Eukaryota</taxon>
        <taxon>Fungi</taxon>
        <taxon>Fungi incertae sedis</taxon>
        <taxon>Mucoromycota</taxon>
        <taxon>Mortierellomycotina</taxon>
        <taxon>Mortierellomycetes</taxon>
        <taxon>Mortierellales</taxon>
        <taxon>Mortierellaceae</taxon>
        <taxon>Lobosporangium</taxon>
    </lineage>
</organism>
<reference evidence="6 7" key="1">
    <citation type="submission" date="2016-07" db="EMBL/GenBank/DDBJ databases">
        <title>Pervasive Adenine N6-methylation of Active Genes in Fungi.</title>
        <authorList>
            <consortium name="DOE Joint Genome Institute"/>
            <person name="Mondo S.J."/>
            <person name="Dannebaum R.O."/>
            <person name="Kuo R.C."/>
            <person name="Labutti K."/>
            <person name="Haridas S."/>
            <person name="Kuo A."/>
            <person name="Salamov A."/>
            <person name="Ahrendt S.R."/>
            <person name="Lipzen A."/>
            <person name="Sullivan W."/>
            <person name="Andreopoulos W.B."/>
            <person name="Clum A."/>
            <person name="Lindquist E."/>
            <person name="Daum C."/>
            <person name="Ramamoorthy G.K."/>
            <person name="Gryganskyi A."/>
            <person name="Culley D."/>
            <person name="Magnuson J.K."/>
            <person name="James T.Y."/>
            <person name="O'Malley M.A."/>
            <person name="Stajich J.E."/>
            <person name="Spatafora J.W."/>
            <person name="Visel A."/>
            <person name="Grigoriev I.V."/>
        </authorList>
    </citation>
    <scope>NUCLEOTIDE SEQUENCE [LARGE SCALE GENOMIC DNA]</scope>
    <source>
        <strain evidence="6 7">NRRL 3116</strain>
    </source>
</reference>
<dbReference type="AlphaFoldDB" id="A0A1Y2GZL1"/>
<dbReference type="NCBIfam" id="TIGR00756">
    <property type="entry name" value="PPR"/>
    <property type="match status" value="1"/>
</dbReference>
<evidence type="ECO:0008006" key="8">
    <source>
        <dbReference type="Google" id="ProtNLM"/>
    </source>
</evidence>